<dbReference type="Gene3D" id="3.40.50.720">
    <property type="entry name" value="NAD(P)-binding Rossmann-like Domain"/>
    <property type="match status" value="1"/>
</dbReference>
<sequence length="136" mass="13972">MDALSRLLWGWDARLHAPDQFGRVFVVTGANSGLGAEAALRLAERRATVVMGVRSLADGARAAEAIRARVAGAKLLVAHVDVASFTSVRAFASRVDASFPGGVHALINNAGVLNPPGRPAVTDDGLEVRTFGGGGG</sequence>
<dbReference type="PRINTS" id="PR00081">
    <property type="entry name" value="GDHRDH"/>
</dbReference>
<dbReference type="OrthoDB" id="191139at2759"/>
<dbReference type="EMBL" id="BDRX01000163">
    <property type="protein sequence ID" value="GBF99586.1"/>
    <property type="molecule type" value="Genomic_DNA"/>
</dbReference>
<comment type="similarity">
    <text evidence="1">Belongs to the short-chain dehydrogenases/reductases (SDR) family.</text>
</comment>
<evidence type="ECO:0000313" key="4">
    <source>
        <dbReference type="Proteomes" id="UP000247498"/>
    </source>
</evidence>
<keyword evidence="4" id="KW-1185">Reference proteome</keyword>
<keyword evidence="2" id="KW-0560">Oxidoreductase</keyword>
<evidence type="ECO:0000256" key="1">
    <source>
        <dbReference type="ARBA" id="ARBA00006484"/>
    </source>
</evidence>
<dbReference type="InterPro" id="IPR002347">
    <property type="entry name" value="SDR_fam"/>
</dbReference>
<evidence type="ECO:0008006" key="5">
    <source>
        <dbReference type="Google" id="ProtNLM"/>
    </source>
</evidence>
<proteinExistence type="inferred from homology"/>
<protein>
    <recommendedName>
        <fullName evidence="5">Short-chain dehydrogenase</fullName>
    </recommendedName>
</protein>
<dbReference type="PANTHER" id="PTHR24320:SF148">
    <property type="entry name" value="NAD(P)-BINDING ROSSMANN-FOLD SUPERFAMILY PROTEIN"/>
    <property type="match status" value="1"/>
</dbReference>
<reference evidence="3 4" key="1">
    <citation type="journal article" date="2018" name="Sci. Rep.">
        <title>Raphidocelis subcapitata (=Pseudokirchneriella subcapitata) provides an insight into genome evolution and environmental adaptations in the Sphaeropleales.</title>
        <authorList>
            <person name="Suzuki S."/>
            <person name="Yamaguchi H."/>
            <person name="Nakajima N."/>
            <person name="Kawachi M."/>
        </authorList>
    </citation>
    <scope>NUCLEOTIDE SEQUENCE [LARGE SCALE GENOMIC DNA]</scope>
    <source>
        <strain evidence="3 4">NIES-35</strain>
    </source>
</reference>
<dbReference type="SUPFAM" id="SSF51735">
    <property type="entry name" value="NAD(P)-binding Rossmann-fold domains"/>
    <property type="match status" value="1"/>
</dbReference>
<dbReference type="GO" id="GO:0016491">
    <property type="term" value="F:oxidoreductase activity"/>
    <property type="evidence" value="ECO:0007669"/>
    <property type="project" value="UniProtKB-KW"/>
</dbReference>
<evidence type="ECO:0000256" key="2">
    <source>
        <dbReference type="ARBA" id="ARBA00023002"/>
    </source>
</evidence>
<organism evidence="3 4">
    <name type="scientific">Raphidocelis subcapitata</name>
    <dbReference type="NCBI Taxonomy" id="307507"/>
    <lineage>
        <taxon>Eukaryota</taxon>
        <taxon>Viridiplantae</taxon>
        <taxon>Chlorophyta</taxon>
        <taxon>core chlorophytes</taxon>
        <taxon>Chlorophyceae</taxon>
        <taxon>CS clade</taxon>
        <taxon>Sphaeropleales</taxon>
        <taxon>Selenastraceae</taxon>
        <taxon>Raphidocelis</taxon>
    </lineage>
</organism>
<evidence type="ECO:0000313" key="3">
    <source>
        <dbReference type="EMBL" id="GBF99586.1"/>
    </source>
</evidence>
<dbReference type="Proteomes" id="UP000247498">
    <property type="component" value="Unassembled WGS sequence"/>
</dbReference>
<dbReference type="Pfam" id="PF00106">
    <property type="entry name" value="adh_short"/>
    <property type="match status" value="1"/>
</dbReference>
<gene>
    <name evidence="3" type="ORF">Rsub_12211</name>
</gene>
<dbReference type="InterPro" id="IPR036291">
    <property type="entry name" value="NAD(P)-bd_dom_sf"/>
</dbReference>
<comment type="caution">
    <text evidence="3">The sequence shown here is derived from an EMBL/GenBank/DDBJ whole genome shotgun (WGS) entry which is preliminary data.</text>
</comment>
<dbReference type="STRING" id="307507.A0A2V0PIP6"/>
<dbReference type="PANTHER" id="PTHR24320">
    <property type="entry name" value="RETINOL DEHYDROGENASE"/>
    <property type="match status" value="1"/>
</dbReference>
<name>A0A2V0PIP6_9CHLO</name>
<dbReference type="InParanoid" id="A0A2V0PIP6"/>
<dbReference type="AlphaFoldDB" id="A0A2V0PIP6"/>
<accession>A0A2V0PIP6</accession>